<sequence length="263" mass="30308">MKVLIVFAHPEPRSQSLNHSLLKVAINELEKLGHEVKTSDLYAMNWKSNLDADDFPLFDKKHDRLKVNPESARAFKEGKLTDAVLEEQAKLKWADFLILQFPLWWYTIPAIMKGWVERVFSYGFAYAVNISKDKPHGDRYGEGLFQGKRAMLLVTIGGPETGYSETGINGDIFDILFPIQHGILFTPGYQVLEPYIIWRANRFPEESFPKAADDLRQRLRDLETDEPIAFRLQNGGDYDKRTLVMKPEAFDPKVRGLRIHVKK</sequence>
<protein>
    <submittedName>
        <fullName evidence="1">Unnamed protein product</fullName>
    </submittedName>
</protein>
<comment type="caution">
    <text evidence="1">The sequence shown here is derived from an EMBL/GenBank/DDBJ whole genome shotgun (WGS) entry which is preliminary data.</text>
</comment>
<dbReference type="Proteomes" id="UP001165064">
    <property type="component" value="Unassembled WGS sequence"/>
</dbReference>
<gene>
    <name evidence="1" type="ORF">Amon02_000947200</name>
</gene>
<evidence type="ECO:0000313" key="2">
    <source>
        <dbReference type="Proteomes" id="UP001165064"/>
    </source>
</evidence>
<organism evidence="1 2">
    <name type="scientific">Ambrosiozyma monospora</name>
    <name type="common">Yeast</name>
    <name type="synonym">Endomycopsis monosporus</name>
    <dbReference type="NCBI Taxonomy" id="43982"/>
    <lineage>
        <taxon>Eukaryota</taxon>
        <taxon>Fungi</taxon>
        <taxon>Dikarya</taxon>
        <taxon>Ascomycota</taxon>
        <taxon>Saccharomycotina</taxon>
        <taxon>Pichiomycetes</taxon>
        <taxon>Pichiales</taxon>
        <taxon>Pichiaceae</taxon>
        <taxon>Ambrosiozyma</taxon>
    </lineage>
</organism>
<name>A0ACB5TUE3_AMBMO</name>
<accession>A0ACB5TUE3</accession>
<proteinExistence type="predicted"/>
<evidence type="ECO:0000313" key="1">
    <source>
        <dbReference type="EMBL" id="GME94029.1"/>
    </source>
</evidence>
<keyword evidence="2" id="KW-1185">Reference proteome</keyword>
<reference evidence="1" key="1">
    <citation type="submission" date="2023-04" db="EMBL/GenBank/DDBJ databases">
        <title>Ambrosiozyma monospora NBRC 10751.</title>
        <authorList>
            <person name="Ichikawa N."/>
            <person name="Sato H."/>
            <person name="Tonouchi N."/>
        </authorList>
    </citation>
    <scope>NUCLEOTIDE SEQUENCE</scope>
    <source>
        <strain evidence="1">NBRC 10751</strain>
    </source>
</reference>
<dbReference type="EMBL" id="BSXS01008904">
    <property type="protein sequence ID" value="GME94029.1"/>
    <property type="molecule type" value="Genomic_DNA"/>
</dbReference>